<reference evidence="3" key="1">
    <citation type="journal article" date="2011" name="Genome Biol.">
        <title>Comparative and functional genomics provide insights into the pathogenicity of dermatophytic fungi.</title>
        <authorList>
            <person name="Burmester A."/>
            <person name="Shelest E."/>
            <person name="Gloeckner G."/>
            <person name="Heddergott C."/>
            <person name="Schindler S."/>
            <person name="Staib P."/>
            <person name="Heidel A."/>
            <person name="Felder M."/>
            <person name="Petzold A."/>
            <person name="Szafranski K."/>
            <person name="Feuermann M."/>
            <person name="Pedruzzi I."/>
            <person name="Priebe S."/>
            <person name="Groth M."/>
            <person name="Winkler R."/>
            <person name="Li W."/>
            <person name="Kniemeyer O."/>
            <person name="Schroeckh V."/>
            <person name="Hertweck C."/>
            <person name="Hube B."/>
            <person name="White T.C."/>
            <person name="Platzer M."/>
            <person name="Guthke R."/>
            <person name="Heitman J."/>
            <person name="Woestemeyer J."/>
            <person name="Zipfel P.F."/>
            <person name="Monod M."/>
            <person name="Brakhage A.A."/>
        </authorList>
    </citation>
    <scope>NUCLEOTIDE SEQUENCE [LARGE SCALE GENOMIC DNA]</scope>
    <source>
        <strain evidence="3">ATCC MYA-4681 / CBS 112371</strain>
    </source>
</reference>
<sequence length="133" mass="15682">MPDASRVSRASLAKQRHLGTSRQKSAEEDQPKTVDDKKKPRKKDEKKTKQKKKKKRRKSKEKEKKKKTRAKKEKKEKEIKRNKKKKKAKLLPLRRSQGKNPTLNDPPRHCVALCRSHCYTNLSPNLSLTHPYY</sequence>
<protein>
    <submittedName>
        <fullName evidence="2">Uncharacterized protein</fullName>
    </submittedName>
</protein>
<keyword evidence="3" id="KW-1185">Reference proteome</keyword>
<accession>D4AY42</accession>
<dbReference type="GeneID" id="9520226"/>
<name>D4AY42_ARTBC</name>
<dbReference type="Proteomes" id="UP000008866">
    <property type="component" value="Unassembled WGS sequence"/>
</dbReference>
<proteinExistence type="predicted"/>
<feature type="compositionally biased region" description="Basic residues" evidence="1">
    <location>
        <begin position="80"/>
        <end position="89"/>
    </location>
</feature>
<evidence type="ECO:0000256" key="1">
    <source>
        <dbReference type="SAM" id="MobiDB-lite"/>
    </source>
</evidence>
<feature type="compositionally biased region" description="Basic residues" evidence="1">
    <location>
        <begin position="48"/>
        <end position="72"/>
    </location>
</feature>
<evidence type="ECO:0000313" key="3">
    <source>
        <dbReference type="Proteomes" id="UP000008866"/>
    </source>
</evidence>
<dbReference type="AlphaFoldDB" id="D4AY42"/>
<dbReference type="KEGG" id="abe:ARB_01111"/>
<comment type="caution">
    <text evidence="2">The sequence shown here is derived from an EMBL/GenBank/DDBJ whole genome shotgun (WGS) entry which is preliminary data.</text>
</comment>
<feature type="compositionally biased region" description="Basic and acidic residues" evidence="1">
    <location>
        <begin position="24"/>
        <end position="47"/>
    </location>
</feature>
<organism evidence="2 3">
    <name type="scientific">Arthroderma benhamiae (strain ATCC MYA-4681 / CBS 112371)</name>
    <name type="common">Trichophyton mentagrophytes</name>
    <dbReference type="NCBI Taxonomy" id="663331"/>
    <lineage>
        <taxon>Eukaryota</taxon>
        <taxon>Fungi</taxon>
        <taxon>Dikarya</taxon>
        <taxon>Ascomycota</taxon>
        <taxon>Pezizomycotina</taxon>
        <taxon>Eurotiomycetes</taxon>
        <taxon>Eurotiomycetidae</taxon>
        <taxon>Onygenales</taxon>
        <taxon>Arthrodermataceae</taxon>
        <taxon>Trichophyton</taxon>
    </lineage>
</organism>
<evidence type="ECO:0000313" key="2">
    <source>
        <dbReference type="EMBL" id="EFE31858.1"/>
    </source>
</evidence>
<dbReference type="HOGENOM" id="CLU_1906237_0_0_1"/>
<dbReference type="RefSeq" id="XP_003012498.1">
    <property type="nucleotide sequence ID" value="XM_003012452.1"/>
</dbReference>
<dbReference type="EMBL" id="ABSU01000018">
    <property type="protein sequence ID" value="EFE31858.1"/>
    <property type="molecule type" value="Genomic_DNA"/>
</dbReference>
<gene>
    <name evidence="2" type="ORF">ARB_01111</name>
</gene>
<feature type="region of interest" description="Disordered" evidence="1">
    <location>
        <begin position="1"/>
        <end position="107"/>
    </location>
</feature>